<evidence type="ECO:0000313" key="3">
    <source>
        <dbReference type="Proteomes" id="UP000829401"/>
    </source>
</evidence>
<dbReference type="OrthoDB" id="9797480at2"/>
<accession>A0A9E6ZUV6</accession>
<reference evidence="3" key="1">
    <citation type="journal article" date="2022" name="G3 (Bethesda)">
        <title>Unveiling the complete genome sequence of Alicyclobacillus acidoterrestris DSM 3922T, a taint-producing strain.</title>
        <authorList>
            <person name="Leonardo I.C."/>
            <person name="Barreto Crespo M.T."/>
            <person name="Gaspar F.B."/>
        </authorList>
    </citation>
    <scope>NUCLEOTIDE SEQUENCE [LARGE SCALE GENOMIC DNA]</scope>
    <source>
        <strain evidence="3">DSM 3922</strain>
    </source>
</reference>
<dbReference type="Proteomes" id="UP000829401">
    <property type="component" value="Chromosome"/>
</dbReference>
<dbReference type="PANTHER" id="PTHR10605:SF56">
    <property type="entry name" value="BIFUNCTIONAL HEPARAN SULFATE N-DEACETYLASE_N-SULFOTRANSFERASE"/>
    <property type="match status" value="1"/>
</dbReference>
<dbReference type="GO" id="GO:0008146">
    <property type="term" value="F:sulfotransferase activity"/>
    <property type="evidence" value="ECO:0007669"/>
    <property type="project" value="InterPro"/>
</dbReference>
<dbReference type="Gene3D" id="3.40.50.300">
    <property type="entry name" value="P-loop containing nucleotide triphosphate hydrolases"/>
    <property type="match status" value="1"/>
</dbReference>
<dbReference type="AlphaFoldDB" id="A0A9E6ZUV6"/>
<gene>
    <name evidence="2" type="ORF">K1I37_03440</name>
</gene>
<dbReference type="InterPro" id="IPR027417">
    <property type="entry name" value="P-loop_NTPase"/>
</dbReference>
<proteinExistence type="predicted"/>
<dbReference type="EMBL" id="CP080467">
    <property type="protein sequence ID" value="UNO49609.1"/>
    <property type="molecule type" value="Genomic_DNA"/>
</dbReference>
<dbReference type="PANTHER" id="PTHR10605">
    <property type="entry name" value="HEPARAN SULFATE SULFOTRANSFERASE"/>
    <property type="match status" value="1"/>
</dbReference>
<dbReference type="InterPro" id="IPR037359">
    <property type="entry name" value="NST/OST"/>
</dbReference>
<sequence>MLPNFLVIGAAKAGTTALYRYLSQHPEVFMPSIKEPNYFALANREVRFQGPGDDRTNRSSITRFADYQALFDEADGYQAVGEASPMYLYTADAANRIHDLIPNVKLIVILRDPVERAHSAYLHLRRDEREPLANFADAIAAEEERIAKHWAPMWHLRGVVSTSNSCNRTSMCFPEHRCCFSAMRISIGIQSQSVDAYSIF</sequence>
<name>A0A9E6ZUV6_ALIAG</name>
<evidence type="ECO:0000313" key="2">
    <source>
        <dbReference type="EMBL" id="UNO49609.1"/>
    </source>
</evidence>
<dbReference type="Pfam" id="PF13469">
    <property type="entry name" value="Sulfotransfer_3"/>
    <property type="match status" value="1"/>
</dbReference>
<organism evidence="2 3">
    <name type="scientific">Alicyclobacillus acidoterrestris (strain ATCC 49025 / DSM 3922 / CIP 106132 / NCIMB 13137 / GD3B)</name>
    <dbReference type="NCBI Taxonomy" id="1356854"/>
    <lineage>
        <taxon>Bacteria</taxon>
        <taxon>Bacillati</taxon>
        <taxon>Bacillota</taxon>
        <taxon>Bacilli</taxon>
        <taxon>Bacillales</taxon>
        <taxon>Alicyclobacillaceae</taxon>
        <taxon>Alicyclobacillus</taxon>
    </lineage>
</organism>
<keyword evidence="3" id="KW-1185">Reference proteome</keyword>
<protein>
    <submittedName>
        <fullName evidence="2">Sulfotransferase</fullName>
    </submittedName>
</protein>
<keyword evidence="1" id="KW-0808">Transferase</keyword>
<dbReference type="KEGG" id="aaco:K1I37_03440"/>
<dbReference type="SUPFAM" id="SSF52540">
    <property type="entry name" value="P-loop containing nucleoside triphosphate hydrolases"/>
    <property type="match status" value="1"/>
</dbReference>
<evidence type="ECO:0000256" key="1">
    <source>
        <dbReference type="ARBA" id="ARBA00022679"/>
    </source>
</evidence>